<accession>A0A2T2NE19</accession>
<gene>
    <name evidence="1" type="ORF">BS50DRAFT_114589</name>
</gene>
<evidence type="ECO:0000313" key="1">
    <source>
        <dbReference type="EMBL" id="PSN63486.1"/>
    </source>
</evidence>
<reference evidence="1 2" key="1">
    <citation type="journal article" date="2018" name="Front. Microbiol.">
        <title>Genome-Wide Analysis of Corynespora cassiicola Leaf Fall Disease Putative Effectors.</title>
        <authorList>
            <person name="Lopez D."/>
            <person name="Ribeiro S."/>
            <person name="Label P."/>
            <person name="Fumanal B."/>
            <person name="Venisse J.S."/>
            <person name="Kohler A."/>
            <person name="de Oliveira R.R."/>
            <person name="Labutti K."/>
            <person name="Lipzen A."/>
            <person name="Lail K."/>
            <person name="Bauer D."/>
            <person name="Ohm R.A."/>
            <person name="Barry K.W."/>
            <person name="Spatafora J."/>
            <person name="Grigoriev I.V."/>
            <person name="Martin F.M."/>
            <person name="Pujade-Renaud V."/>
        </authorList>
    </citation>
    <scope>NUCLEOTIDE SEQUENCE [LARGE SCALE GENOMIC DNA]</scope>
    <source>
        <strain evidence="1 2">Philippines</strain>
    </source>
</reference>
<proteinExistence type="predicted"/>
<protein>
    <submittedName>
        <fullName evidence="1">Uncharacterized protein</fullName>
    </submittedName>
</protein>
<dbReference type="Proteomes" id="UP000240883">
    <property type="component" value="Unassembled WGS sequence"/>
</dbReference>
<sequence>MLLLTIHAPFAHVLLSKVIKALFHRLDLSSIPTFCSTSLFCCSFFFHSTLWEIFLAMLLLFSRSNSNRTYVHFSFISKLSLYLRN</sequence>
<name>A0A2T2NE19_CORCC</name>
<evidence type="ECO:0000313" key="2">
    <source>
        <dbReference type="Proteomes" id="UP000240883"/>
    </source>
</evidence>
<dbReference type="EMBL" id="KZ678140">
    <property type="protein sequence ID" value="PSN63486.1"/>
    <property type="molecule type" value="Genomic_DNA"/>
</dbReference>
<dbReference type="AlphaFoldDB" id="A0A2T2NE19"/>
<organism evidence="1 2">
    <name type="scientific">Corynespora cassiicola Philippines</name>
    <dbReference type="NCBI Taxonomy" id="1448308"/>
    <lineage>
        <taxon>Eukaryota</taxon>
        <taxon>Fungi</taxon>
        <taxon>Dikarya</taxon>
        <taxon>Ascomycota</taxon>
        <taxon>Pezizomycotina</taxon>
        <taxon>Dothideomycetes</taxon>
        <taxon>Pleosporomycetidae</taxon>
        <taxon>Pleosporales</taxon>
        <taxon>Corynesporascaceae</taxon>
        <taxon>Corynespora</taxon>
    </lineage>
</organism>
<keyword evidence="2" id="KW-1185">Reference proteome</keyword>